<name>A0A656HC28_THINJ</name>
<dbReference type="SUPFAM" id="SSF88723">
    <property type="entry name" value="PIN domain-like"/>
    <property type="match status" value="1"/>
</dbReference>
<dbReference type="Proteomes" id="UP000005317">
    <property type="component" value="Unassembled WGS sequence"/>
</dbReference>
<dbReference type="AlphaFoldDB" id="A0A656HC28"/>
<evidence type="ECO:0000259" key="1">
    <source>
        <dbReference type="SMART" id="SM00670"/>
    </source>
</evidence>
<evidence type="ECO:0000313" key="2">
    <source>
        <dbReference type="EMBL" id="EIJ33937.1"/>
    </source>
</evidence>
<dbReference type="PANTHER" id="PTHR34610:SF4">
    <property type="entry name" value="SLL8027 PROTEIN"/>
    <property type="match status" value="1"/>
</dbReference>
<accession>A0A656HC28</accession>
<dbReference type="PANTHER" id="PTHR34610">
    <property type="entry name" value="SSL7007 PROTEIN"/>
    <property type="match status" value="1"/>
</dbReference>
<dbReference type="NCBIfam" id="TIGR00305">
    <property type="entry name" value="putative toxin-antitoxin system toxin component, PIN family"/>
    <property type="match status" value="1"/>
</dbReference>
<dbReference type="Pfam" id="PF13470">
    <property type="entry name" value="PIN_3"/>
    <property type="match status" value="1"/>
</dbReference>
<evidence type="ECO:0000313" key="3">
    <source>
        <dbReference type="Proteomes" id="UP000005317"/>
    </source>
</evidence>
<dbReference type="SMART" id="SM00670">
    <property type="entry name" value="PINc"/>
    <property type="match status" value="1"/>
</dbReference>
<dbReference type="InterPro" id="IPR002716">
    <property type="entry name" value="PIN_dom"/>
</dbReference>
<proteinExistence type="predicted"/>
<dbReference type="RefSeq" id="WP_002707883.1">
    <property type="nucleotide sequence ID" value="NZ_JH651384.1"/>
</dbReference>
<keyword evidence="3" id="KW-1185">Reference proteome</keyword>
<dbReference type="OrthoDB" id="9802272at2"/>
<reference evidence="3" key="1">
    <citation type="journal article" date="2011" name="Stand. Genomic Sci.">
        <title>Genome sequence of the filamentous, gliding Thiothrix nivea neotype strain (JP2(T)).</title>
        <authorList>
            <person name="Lapidus A."/>
            <person name="Nolan M."/>
            <person name="Lucas S."/>
            <person name="Glavina Del Rio T."/>
            <person name="Tice H."/>
            <person name="Cheng J.F."/>
            <person name="Tapia R."/>
            <person name="Han C."/>
            <person name="Goodwin L."/>
            <person name="Pitluck S."/>
            <person name="Liolios K."/>
            <person name="Pagani I."/>
            <person name="Ivanova N."/>
            <person name="Huntemann M."/>
            <person name="Mavromatis K."/>
            <person name="Mikhailova N."/>
            <person name="Pati A."/>
            <person name="Chen A."/>
            <person name="Palaniappan K."/>
            <person name="Land M."/>
            <person name="Brambilla E.M."/>
            <person name="Rohde M."/>
            <person name="Abt B."/>
            <person name="Verbarg S."/>
            <person name="Goker M."/>
            <person name="Bristow J."/>
            <person name="Eisen J.A."/>
            <person name="Markowitz V."/>
            <person name="Hugenholtz P."/>
            <person name="Kyrpides N.C."/>
            <person name="Klenk H.P."/>
            <person name="Woyke T."/>
        </authorList>
    </citation>
    <scope>NUCLEOTIDE SEQUENCE [LARGE SCALE GENOMIC DNA]</scope>
    <source>
        <strain evidence="3">ATCC 35100 / DSM 5205 / JP2</strain>
    </source>
</reference>
<sequence>MIVVLDTNILLSALMVCGTPPDYLYEAWRQGRFDLASTERQLDELNRVSRYPFFQARLKPSEMGRMVNDIRRLALMFDPLPVVERSPDPDDDYLLATAQAASAHYLVTGDKSDLLALQNHAHTRIITARQMADLLEK</sequence>
<feature type="domain" description="PIN" evidence="1">
    <location>
        <begin position="1"/>
        <end position="115"/>
    </location>
</feature>
<gene>
    <name evidence="2" type="ORF">Thini_1322</name>
</gene>
<dbReference type="CDD" id="cd18715">
    <property type="entry name" value="PIN_VapC-like"/>
    <property type="match status" value="1"/>
</dbReference>
<dbReference type="InterPro" id="IPR029060">
    <property type="entry name" value="PIN-like_dom_sf"/>
</dbReference>
<protein>
    <recommendedName>
        <fullName evidence="1">PIN domain-containing protein</fullName>
    </recommendedName>
</protein>
<organism evidence="2 3">
    <name type="scientific">Thiothrix nivea (strain ATCC 35100 / DSM 5205 / JP2)</name>
    <dbReference type="NCBI Taxonomy" id="870187"/>
    <lineage>
        <taxon>Bacteria</taxon>
        <taxon>Pseudomonadati</taxon>
        <taxon>Pseudomonadota</taxon>
        <taxon>Gammaproteobacteria</taxon>
        <taxon>Thiotrichales</taxon>
        <taxon>Thiotrichaceae</taxon>
        <taxon>Thiothrix</taxon>
    </lineage>
</organism>
<dbReference type="InterPro" id="IPR002850">
    <property type="entry name" value="PIN_toxin-like"/>
</dbReference>
<dbReference type="EMBL" id="JH651384">
    <property type="protein sequence ID" value="EIJ33937.1"/>
    <property type="molecule type" value="Genomic_DNA"/>
</dbReference>